<evidence type="ECO:0000313" key="3">
    <source>
        <dbReference type="Proteomes" id="UP000267049"/>
    </source>
</evidence>
<dbReference type="InterPro" id="IPR010980">
    <property type="entry name" value="Cyt_c/b562"/>
</dbReference>
<evidence type="ECO:0000313" key="2">
    <source>
        <dbReference type="EMBL" id="RNF83175.1"/>
    </source>
</evidence>
<dbReference type="RefSeq" id="WP_123088307.1">
    <property type="nucleotide sequence ID" value="NZ_RIBS01000005.1"/>
</dbReference>
<dbReference type="OrthoDB" id="5984407at2"/>
<comment type="caution">
    <text evidence="2">The sequence shown here is derived from an EMBL/GenBank/DDBJ whole genome shotgun (WGS) entry which is preliminary data.</text>
</comment>
<organism evidence="2 3">
    <name type="scientific">Montanilutibacter psychrotolerans</name>
    <dbReference type="NCBI Taxonomy" id="1327343"/>
    <lineage>
        <taxon>Bacteria</taxon>
        <taxon>Pseudomonadati</taxon>
        <taxon>Pseudomonadota</taxon>
        <taxon>Gammaproteobacteria</taxon>
        <taxon>Lysobacterales</taxon>
        <taxon>Lysobacteraceae</taxon>
        <taxon>Montanilutibacter</taxon>
    </lineage>
</organism>
<sequence length="150" mass="16455">MSTPSPIQPSRTNAAKRYLFLFLLGLLIGAICVVMMLRALEGRKTWRDHYPDAAMHFMDAQVKQLGESVTANRCAPTDTLPRIKALRTIADDLEPALPSLRDDPRFIAAASKLRGTLDAAISSPPMNCDSVTKLTAAIGENCKACHQDFR</sequence>
<name>A0A3M8SR42_9GAMM</name>
<dbReference type="GO" id="GO:0020037">
    <property type="term" value="F:heme binding"/>
    <property type="evidence" value="ECO:0007669"/>
    <property type="project" value="InterPro"/>
</dbReference>
<protein>
    <recommendedName>
        <fullName evidence="4">Cytochrome c</fullName>
    </recommendedName>
</protein>
<proteinExistence type="predicted"/>
<gene>
    <name evidence="2" type="ORF">EER27_11735</name>
</gene>
<dbReference type="Gene3D" id="1.20.120.10">
    <property type="entry name" value="Cytochrome c/b562"/>
    <property type="match status" value="1"/>
</dbReference>
<dbReference type="EMBL" id="RIBS01000005">
    <property type="protein sequence ID" value="RNF83175.1"/>
    <property type="molecule type" value="Genomic_DNA"/>
</dbReference>
<dbReference type="PROSITE" id="PS51009">
    <property type="entry name" value="CYTCII"/>
    <property type="match status" value="1"/>
</dbReference>
<dbReference type="GO" id="GO:0005506">
    <property type="term" value="F:iron ion binding"/>
    <property type="evidence" value="ECO:0007669"/>
    <property type="project" value="InterPro"/>
</dbReference>
<evidence type="ECO:0000256" key="1">
    <source>
        <dbReference type="SAM" id="Phobius"/>
    </source>
</evidence>
<keyword evidence="1" id="KW-0472">Membrane</keyword>
<keyword evidence="3" id="KW-1185">Reference proteome</keyword>
<evidence type="ECO:0008006" key="4">
    <source>
        <dbReference type="Google" id="ProtNLM"/>
    </source>
</evidence>
<dbReference type="GO" id="GO:0009055">
    <property type="term" value="F:electron transfer activity"/>
    <property type="evidence" value="ECO:0007669"/>
    <property type="project" value="InterPro"/>
</dbReference>
<reference evidence="2 3" key="1">
    <citation type="submission" date="2018-11" db="EMBL/GenBank/DDBJ databases">
        <title>Lysobacter cryohumiis sp. nov., isolated from soil in the Tianshan Mountains, Xinjiang, China.</title>
        <authorList>
            <person name="Luo Y."/>
            <person name="Sheng H."/>
        </authorList>
    </citation>
    <scope>NUCLEOTIDE SEQUENCE [LARGE SCALE GENOMIC DNA]</scope>
    <source>
        <strain evidence="2 3">ZS60</strain>
    </source>
</reference>
<keyword evidence="1" id="KW-0812">Transmembrane</keyword>
<accession>A0A3M8SR42</accession>
<dbReference type="AlphaFoldDB" id="A0A3M8SR42"/>
<dbReference type="GO" id="GO:0022900">
    <property type="term" value="P:electron transport chain"/>
    <property type="evidence" value="ECO:0007669"/>
    <property type="project" value="InterPro"/>
</dbReference>
<dbReference type="InterPro" id="IPR002321">
    <property type="entry name" value="Cyt_c_II"/>
</dbReference>
<feature type="transmembrane region" description="Helical" evidence="1">
    <location>
        <begin position="20"/>
        <end position="40"/>
    </location>
</feature>
<dbReference type="Proteomes" id="UP000267049">
    <property type="component" value="Unassembled WGS sequence"/>
</dbReference>
<dbReference type="SUPFAM" id="SSF47175">
    <property type="entry name" value="Cytochromes"/>
    <property type="match status" value="1"/>
</dbReference>
<keyword evidence="1" id="KW-1133">Transmembrane helix</keyword>